<evidence type="ECO:0000313" key="9">
    <source>
        <dbReference type="EMBL" id="ADD93639.1"/>
    </source>
</evidence>
<reference evidence="9" key="1">
    <citation type="journal article" date="2010" name="ISME J.">
        <title>Metagenome of the Mediterranean deep chlorophyll maximum studied by direct and fosmid library 454 pyrosequencing.</title>
        <authorList>
            <person name="Ghai R."/>
            <person name="Martin-Cuadrado A.B."/>
            <person name="Molto A.G."/>
            <person name="Heredia I.G."/>
            <person name="Cabrera R."/>
            <person name="Martin J."/>
            <person name="Verdu M."/>
            <person name="Deschamps P."/>
            <person name="Moreira D."/>
            <person name="Lopez-Garcia P."/>
            <person name="Mira A."/>
            <person name="Rodriguez-Valera F."/>
        </authorList>
    </citation>
    <scope>NUCLEOTIDE SEQUENCE</scope>
</reference>
<keyword evidence="3" id="KW-0813">Transport</keyword>
<evidence type="ECO:0000256" key="5">
    <source>
        <dbReference type="ARBA" id="ARBA00022692"/>
    </source>
</evidence>
<dbReference type="GO" id="GO:0009279">
    <property type="term" value="C:cell outer membrane"/>
    <property type="evidence" value="ECO:0007669"/>
    <property type="project" value="UniProtKB-SubCell"/>
</dbReference>
<dbReference type="InterPro" id="IPR051906">
    <property type="entry name" value="TolC-like"/>
</dbReference>
<feature type="coiled-coil region" evidence="8">
    <location>
        <begin position="226"/>
        <end position="253"/>
    </location>
</feature>
<evidence type="ECO:0000256" key="7">
    <source>
        <dbReference type="ARBA" id="ARBA00023237"/>
    </source>
</evidence>
<organism evidence="9">
    <name type="scientific">uncultured marine bacterium MedDCM-OCT-S04-C694</name>
    <dbReference type="NCBI Taxonomy" id="743058"/>
    <lineage>
        <taxon>Bacteria</taxon>
        <taxon>environmental samples</taxon>
    </lineage>
</organism>
<dbReference type="PANTHER" id="PTHR30026">
    <property type="entry name" value="OUTER MEMBRANE PROTEIN TOLC"/>
    <property type="match status" value="1"/>
</dbReference>
<evidence type="ECO:0000256" key="1">
    <source>
        <dbReference type="ARBA" id="ARBA00004442"/>
    </source>
</evidence>
<dbReference type="Gene3D" id="1.20.1600.10">
    <property type="entry name" value="Outer membrane efflux proteins (OEP)"/>
    <property type="match status" value="1"/>
</dbReference>
<keyword evidence="7" id="KW-0998">Cell outer membrane</keyword>
<dbReference type="GO" id="GO:1990281">
    <property type="term" value="C:efflux pump complex"/>
    <property type="evidence" value="ECO:0007669"/>
    <property type="project" value="TreeGrafter"/>
</dbReference>
<sequence>MATRQGLIALEQKVLSGAASAFMGVLEGRETVRLRENNYSVIQEELKATRDRYEVGEITRTDVALAEARLASSLSSLAAAKGQLVQSEAVFKNAVGISPQALISPMEMLVLPTTVEEAVSIASSSHPELKQLQYQIKASELTLKRIKASSKAKMTLNSDIGLSDSDVQPDTLQASIGLSLSGTIYQGGSVPAKERQALANLQAVRSSLHVQMDAIEQSISSSFAMLEVAKASRAAIEKQIEAAEVAFNGVKQEASLGARTTLDVLNTEQELLDAKSQLINAIYNEYLAGFDVLSASGLLTVEHLNLPVARYNPEEYYKSIVNNQDKDSERFKAIKNLLQELNKD</sequence>
<keyword evidence="8" id="KW-0175">Coiled coil</keyword>
<keyword evidence="6" id="KW-0472">Membrane</keyword>
<proteinExistence type="inferred from homology"/>
<evidence type="ECO:0000256" key="2">
    <source>
        <dbReference type="ARBA" id="ARBA00007613"/>
    </source>
</evidence>
<dbReference type="SMR" id="D6PD38"/>
<evidence type="ECO:0000256" key="3">
    <source>
        <dbReference type="ARBA" id="ARBA00022448"/>
    </source>
</evidence>
<dbReference type="GO" id="GO:0015562">
    <property type="term" value="F:efflux transmembrane transporter activity"/>
    <property type="evidence" value="ECO:0007669"/>
    <property type="project" value="InterPro"/>
</dbReference>
<dbReference type="EMBL" id="GU942991">
    <property type="protein sequence ID" value="ADD93639.1"/>
    <property type="molecule type" value="Genomic_DNA"/>
</dbReference>
<protein>
    <submittedName>
        <fullName evidence="9">Outer membrane efflux protein</fullName>
    </submittedName>
</protein>
<comment type="similarity">
    <text evidence="2">Belongs to the outer membrane factor (OMF) (TC 1.B.17) family.</text>
</comment>
<dbReference type="GO" id="GO:0015288">
    <property type="term" value="F:porin activity"/>
    <property type="evidence" value="ECO:0007669"/>
    <property type="project" value="TreeGrafter"/>
</dbReference>
<dbReference type="Pfam" id="PF02321">
    <property type="entry name" value="OEP"/>
    <property type="match status" value="1"/>
</dbReference>
<evidence type="ECO:0000256" key="8">
    <source>
        <dbReference type="SAM" id="Coils"/>
    </source>
</evidence>
<dbReference type="SUPFAM" id="SSF56954">
    <property type="entry name" value="Outer membrane efflux proteins (OEP)"/>
    <property type="match status" value="1"/>
</dbReference>
<accession>D6PD38</accession>
<dbReference type="InterPro" id="IPR003423">
    <property type="entry name" value="OMP_efflux"/>
</dbReference>
<comment type="subcellular location">
    <subcellularLocation>
        <location evidence="1">Cell outer membrane</location>
    </subcellularLocation>
</comment>
<dbReference type="AlphaFoldDB" id="D6PD38"/>
<evidence type="ECO:0000256" key="6">
    <source>
        <dbReference type="ARBA" id="ARBA00023136"/>
    </source>
</evidence>
<evidence type="ECO:0000256" key="4">
    <source>
        <dbReference type="ARBA" id="ARBA00022452"/>
    </source>
</evidence>
<keyword evidence="4" id="KW-1134">Transmembrane beta strand</keyword>
<keyword evidence="5" id="KW-0812">Transmembrane</keyword>
<name>D6PD38_9BACT</name>
<dbReference type="PANTHER" id="PTHR30026:SF22">
    <property type="entry name" value="OUTER MEMBRANE EFFLUX PROTEIN"/>
    <property type="match status" value="1"/>
</dbReference>